<evidence type="ECO:0000259" key="4">
    <source>
        <dbReference type="PROSITE" id="PS51272"/>
    </source>
</evidence>
<evidence type="ECO:0000256" key="3">
    <source>
        <dbReference type="SAM" id="SignalP"/>
    </source>
</evidence>
<keyword evidence="1" id="KW-0677">Repeat</keyword>
<dbReference type="AlphaFoldDB" id="A0A8J6JNS7"/>
<dbReference type="EMBL" id="JACOPQ010000019">
    <property type="protein sequence ID" value="MBC5738699.1"/>
    <property type="molecule type" value="Genomic_DNA"/>
</dbReference>
<sequence>MNRAGKRTLALFLSLAMAFSLACLPAQAAPVMADAAGSWAAGSIDRWAQLGIVQGDSDGNFNPANPLSRSELATILVKMFGLTEKAENTYSDLKGDEWYADAILKCTAAGIMKGDGVSCNATAQISRQETMVMLGRAVGVVPAGEPDMSRFTDGAEVADWAAGYLAPLAEMGILTGVGDGSAAPAANIDRASMMALLDKAVVEYVNAPGEVAVDNANGFVVVNVAAGEGEVVLTGTAAGVVVASGTIGGKVVAKDLSAGTVKVDGAAAVSVEGGSTVGTVAVSAAASVEIAKSAKADAVEVTGADARLTVAGTVGSVAVAESAANTQVKAEAGANIASVENAAEGLTVTGKGSVGAVSTTAEAKVSTPNTVTTHTETRVDAQGNTVTTKTETTNNSKGEAGTVKTETTTTKPDGTTDTKTETQKPDKPSGGGSYVPTVSTWDGASADTGWYSESADAFTLSTAAELAGLAKLVNEGKDFAGKAVTLGIDIDLGGHEWTPIGRYIKAWGAVVEGYEEISKDYVGYVHPFSGIFDGNNKTISGLEVTTRSSCTDSMLDGSALFGVISGATIKNVTISNCVISSDDRSAAVAGFVIGGKADFSNILIDGGTILSHDPCDDNESSLNYDGNGTDDWSSWSTGGIVAQIYNYSTYNYKNVSNAVVSFENCEVRGTAITGDYNVGSLWGSITEAGTIPGNLQQLPAAVTVSDCSSSAEVHCTQGTIGVLGGWTYCAGGNVDGFDFTGTAANQNGDWTVSLCGGMGDGGGYTALSVENASVSPPDNAVLNQALTIPANISFKVPASYTFTINAGKALTVNGTFINRGTVIVNDANALSFVLSAGGNIKLGDNITVSAPIVIAQDAVVDGAGYTITGKADGGNNRQGVFHLFNESDTPVALTLRNTTIINKNGVEGNKWSNACGISVRASNQSVTLDHVTIDTSHYCIFVGVPGLETEDINHVTLTINDSNLTGYAAVYYRSNTTEITDPVLTVSDSMLIGRGYNGEGNGFSTLVFNGTRNARVAITDTYLSNSFNNGNADANQDIIRFNDYSPYEKNAVVTLTGCTLQTTENAVVPNVVNFRCLENLNMGNKVIIDDATNTLGQDGKQLIRVMRNGDELVATGIDLEDVLDLRVYSREAYNQDPVTGGKMIYNVLKSGDTVILPDEYTIPANTTVIIPDGITVSGTVQGTDATSLLVITSDNGYGSLSAGTYEWVNGNWTVSTVQP</sequence>
<accession>A0A8J6JNS7</accession>
<comment type="caution">
    <text evidence="5">The sequence shown here is derived from an EMBL/GenBank/DDBJ whole genome shotgun (WGS) entry which is preliminary data.</text>
</comment>
<evidence type="ECO:0000313" key="6">
    <source>
        <dbReference type="Proteomes" id="UP000607645"/>
    </source>
</evidence>
<feature type="compositionally biased region" description="Basic and acidic residues" evidence="2">
    <location>
        <begin position="414"/>
        <end position="427"/>
    </location>
</feature>
<dbReference type="Gene3D" id="2.160.20.110">
    <property type="match status" value="1"/>
</dbReference>
<feature type="domain" description="SLH" evidence="4">
    <location>
        <begin position="148"/>
        <end position="211"/>
    </location>
</feature>
<dbReference type="PROSITE" id="PS51272">
    <property type="entry name" value="SLH"/>
    <property type="match status" value="2"/>
</dbReference>
<dbReference type="Proteomes" id="UP000607645">
    <property type="component" value="Unassembled WGS sequence"/>
</dbReference>
<protein>
    <submittedName>
        <fullName evidence="5">S-layer homology domain-containing protein</fullName>
    </submittedName>
</protein>
<dbReference type="InterPro" id="IPR001119">
    <property type="entry name" value="SLH_dom"/>
</dbReference>
<organism evidence="5 6">
    <name type="scientific">Lawsonibacter faecis</name>
    <dbReference type="NCBI Taxonomy" id="2763052"/>
    <lineage>
        <taxon>Bacteria</taxon>
        <taxon>Bacillati</taxon>
        <taxon>Bacillota</taxon>
        <taxon>Clostridia</taxon>
        <taxon>Eubacteriales</taxon>
        <taxon>Oscillospiraceae</taxon>
        <taxon>Lawsonibacter</taxon>
    </lineage>
</organism>
<feature type="chain" id="PRO_5035167081" evidence="3">
    <location>
        <begin position="29"/>
        <end position="1219"/>
    </location>
</feature>
<dbReference type="RefSeq" id="WP_186920352.1">
    <property type="nucleotide sequence ID" value="NZ_JACOPQ010000019.1"/>
</dbReference>
<keyword evidence="3" id="KW-0732">Signal</keyword>
<proteinExistence type="predicted"/>
<reference evidence="5" key="1">
    <citation type="submission" date="2020-08" db="EMBL/GenBank/DDBJ databases">
        <title>Genome public.</title>
        <authorList>
            <person name="Liu C."/>
            <person name="Sun Q."/>
        </authorList>
    </citation>
    <scope>NUCLEOTIDE SEQUENCE</scope>
    <source>
        <strain evidence="5">NSJ-52</strain>
    </source>
</reference>
<feature type="compositionally biased region" description="Polar residues" evidence="2">
    <location>
        <begin position="360"/>
        <end position="374"/>
    </location>
</feature>
<feature type="signal peptide" evidence="3">
    <location>
        <begin position="1"/>
        <end position="28"/>
    </location>
</feature>
<gene>
    <name evidence="5" type="ORF">H8S62_16935</name>
</gene>
<feature type="domain" description="SLH" evidence="4">
    <location>
        <begin position="27"/>
        <end position="90"/>
    </location>
</feature>
<evidence type="ECO:0000256" key="1">
    <source>
        <dbReference type="ARBA" id="ARBA00022737"/>
    </source>
</evidence>
<feature type="compositionally biased region" description="Low complexity" evidence="2">
    <location>
        <begin position="384"/>
        <end position="413"/>
    </location>
</feature>
<dbReference type="PROSITE" id="PS51257">
    <property type="entry name" value="PROKAR_LIPOPROTEIN"/>
    <property type="match status" value="1"/>
</dbReference>
<keyword evidence="6" id="KW-1185">Reference proteome</keyword>
<evidence type="ECO:0000313" key="5">
    <source>
        <dbReference type="EMBL" id="MBC5738699.1"/>
    </source>
</evidence>
<dbReference type="Pfam" id="PF00395">
    <property type="entry name" value="SLH"/>
    <property type="match status" value="3"/>
</dbReference>
<evidence type="ECO:0000256" key="2">
    <source>
        <dbReference type="SAM" id="MobiDB-lite"/>
    </source>
</evidence>
<name>A0A8J6JNS7_9FIRM</name>
<feature type="region of interest" description="Disordered" evidence="2">
    <location>
        <begin position="360"/>
        <end position="434"/>
    </location>
</feature>